<evidence type="ECO:0000313" key="3">
    <source>
        <dbReference type="Proteomes" id="UP000775213"/>
    </source>
</evidence>
<sequence>MVVVDVEEFEVLHGVELDGEDMVGGVAVVRGVEEAEVLARESSRKLLGCCEHESEAVTAELRIFRYDGKGEGRGERSYSPAAGGVFEE</sequence>
<keyword evidence="3" id="KW-1185">Reference proteome</keyword>
<organism evidence="2 3">
    <name type="scientific">Dendrobium chrysotoxum</name>
    <name type="common">Orchid</name>
    <dbReference type="NCBI Taxonomy" id="161865"/>
    <lineage>
        <taxon>Eukaryota</taxon>
        <taxon>Viridiplantae</taxon>
        <taxon>Streptophyta</taxon>
        <taxon>Embryophyta</taxon>
        <taxon>Tracheophyta</taxon>
        <taxon>Spermatophyta</taxon>
        <taxon>Magnoliopsida</taxon>
        <taxon>Liliopsida</taxon>
        <taxon>Asparagales</taxon>
        <taxon>Orchidaceae</taxon>
        <taxon>Epidendroideae</taxon>
        <taxon>Malaxideae</taxon>
        <taxon>Dendrobiinae</taxon>
        <taxon>Dendrobium</taxon>
    </lineage>
</organism>
<gene>
    <name evidence="2" type="ORF">IEQ34_008321</name>
</gene>
<comment type="caution">
    <text evidence="2">The sequence shown here is derived from an EMBL/GenBank/DDBJ whole genome shotgun (WGS) entry which is preliminary data.</text>
</comment>
<reference evidence="2 3" key="1">
    <citation type="journal article" date="2021" name="Hortic Res">
        <title>Chromosome-scale assembly of the Dendrobium chrysotoxum genome enhances the understanding of orchid evolution.</title>
        <authorList>
            <person name="Zhang Y."/>
            <person name="Zhang G.Q."/>
            <person name="Zhang D."/>
            <person name="Liu X.D."/>
            <person name="Xu X.Y."/>
            <person name="Sun W.H."/>
            <person name="Yu X."/>
            <person name="Zhu X."/>
            <person name="Wang Z.W."/>
            <person name="Zhao X."/>
            <person name="Zhong W.Y."/>
            <person name="Chen H."/>
            <person name="Yin W.L."/>
            <person name="Huang T."/>
            <person name="Niu S.C."/>
            <person name="Liu Z.J."/>
        </authorList>
    </citation>
    <scope>NUCLEOTIDE SEQUENCE [LARGE SCALE GENOMIC DNA]</scope>
    <source>
        <strain evidence="2">Lindl</strain>
    </source>
</reference>
<dbReference type="AlphaFoldDB" id="A0AAV7GXF4"/>
<evidence type="ECO:0000313" key="2">
    <source>
        <dbReference type="EMBL" id="KAH0460746.1"/>
    </source>
</evidence>
<evidence type="ECO:0000256" key="1">
    <source>
        <dbReference type="SAM" id="MobiDB-lite"/>
    </source>
</evidence>
<proteinExistence type="predicted"/>
<dbReference type="Proteomes" id="UP000775213">
    <property type="component" value="Unassembled WGS sequence"/>
</dbReference>
<protein>
    <submittedName>
        <fullName evidence="2">Uncharacterized protein</fullName>
    </submittedName>
</protein>
<accession>A0AAV7GXF4</accession>
<dbReference type="EMBL" id="JAGFBR010000009">
    <property type="protein sequence ID" value="KAH0460746.1"/>
    <property type="molecule type" value="Genomic_DNA"/>
</dbReference>
<name>A0AAV7GXF4_DENCH</name>
<feature type="region of interest" description="Disordered" evidence="1">
    <location>
        <begin position="69"/>
        <end position="88"/>
    </location>
</feature>